<proteinExistence type="predicted"/>
<dbReference type="AlphaFoldDB" id="A0A3B4Y696"/>
<feature type="domain" description="B box-type" evidence="5">
    <location>
        <begin position="57"/>
        <end position="97"/>
    </location>
</feature>
<keyword evidence="1 3" id="KW-0479">Metal-binding</keyword>
<reference evidence="6" key="1">
    <citation type="submission" date="2025-08" db="UniProtKB">
        <authorList>
            <consortium name="Ensembl"/>
        </authorList>
    </citation>
    <scope>IDENTIFICATION</scope>
</reference>
<keyword evidence="7" id="KW-1185">Reference proteome</keyword>
<sequence length="113" mass="11995">LGGDVSRSNLDTGAQSPPTQSQPLTTSSPSMSCKSPLPESLPGPEAEGLASPPWSVDSPERCEDHEESLSMFCLDDLEPLCKQCAAVSHAGHRVYLLAEAATDCKVGLKYHQN</sequence>
<evidence type="ECO:0000259" key="5">
    <source>
        <dbReference type="PROSITE" id="PS50119"/>
    </source>
</evidence>
<organism evidence="6 7">
    <name type="scientific">Seriola lalandi dorsalis</name>
    <dbReference type="NCBI Taxonomy" id="1841481"/>
    <lineage>
        <taxon>Eukaryota</taxon>
        <taxon>Metazoa</taxon>
        <taxon>Chordata</taxon>
        <taxon>Craniata</taxon>
        <taxon>Vertebrata</taxon>
        <taxon>Euteleostomi</taxon>
        <taxon>Actinopterygii</taxon>
        <taxon>Neopterygii</taxon>
        <taxon>Teleostei</taxon>
        <taxon>Neoteleostei</taxon>
        <taxon>Acanthomorphata</taxon>
        <taxon>Carangaria</taxon>
        <taxon>Carangiformes</taxon>
        <taxon>Carangidae</taxon>
        <taxon>Seriola</taxon>
    </lineage>
</organism>
<evidence type="ECO:0000256" key="1">
    <source>
        <dbReference type="ARBA" id="ARBA00022771"/>
    </source>
</evidence>
<evidence type="ECO:0000313" key="6">
    <source>
        <dbReference type="Ensembl" id="ENSSLDP00000018803.1"/>
    </source>
</evidence>
<accession>A0A3B4Y696</accession>
<dbReference type="InterPro" id="IPR000315">
    <property type="entry name" value="Znf_B-box"/>
</dbReference>
<evidence type="ECO:0000256" key="2">
    <source>
        <dbReference type="ARBA" id="ARBA00022833"/>
    </source>
</evidence>
<feature type="compositionally biased region" description="Polar residues" evidence="4">
    <location>
        <begin position="1"/>
        <end position="14"/>
    </location>
</feature>
<dbReference type="Pfam" id="PF00643">
    <property type="entry name" value="zf-B_box"/>
    <property type="match status" value="1"/>
</dbReference>
<evidence type="ECO:0000256" key="4">
    <source>
        <dbReference type="SAM" id="MobiDB-lite"/>
    </source>
</evidence>
<feature type="region of interest" description="Disordered" evidence="4">
    <location>
        <begin position="1"/>
        <end position="62"/>
    </location>
</feature>
<feature type="compositionally biased region" description="Low complexity" evidence="4">
    <location>
        <begin position="15"/>
        <end position="32"/>
    </location>
</feature>
<evidence type="ECO:0000256" key="3">
    <source>
        <dbReference type="PROSITE-ProRule" id="PRU00024"/>
    </source>
</evidence>
<dbReference type="Proteomes" id="UP000261360">
    <property type="component" value="Unplaced"/>
</dbReference>
<dbReference type="Ensembl" id="ENSSLDT00000019438.1">
    <property type="protein sequence ID" value="ENSSLDP00000018803.1"/>
    <property type="gene ID" value="ENSSLDG00000014784.1"/>
</dbReference>
<reference evidence="6" key="2">
    <citation type="submission" date="2025-09" db="UniProtKB">
        <authorList>
            <consortium name="Ensembl"/>
        </authorList>
    </citation>
    <scope>IDENTIFICATION</scope>
</reference>
<dbReference type="GeneTree" id="ENSGT00940000182464"/>
<dbReference type="SMART" id="SM00336">
    <property type="entry name" value="BBOX"/>
    <property type="match status" value="1"/>
</dbReference>
<dbReference type="PROSITE" id="PS50119">
    <property type="entry name" value="ZF_BBOX"/>
    <property type="match status" value="1"/>
</dbReference>
<name>A0A3B4Y696_SERLL</name>
<dbReference type="GO" id="GO:0008270">
    <property type="term" value="F:zinc ion binding"/>
    <property type="evidence" value="ECO:0007669"/>
    <property type="project" value="UniProtKB-KW"/>
</dbReference>
<keyword evidence="1 3" id="KW-0863">Zinc-finger</keyword>
<keyword evidence="2" id="KW-0862">Zinc</keyword>
<dbReference type="SUPFAM" id="SSF57845">
    <property type="entry name" value="B-box zinc-binding domain"/>
    <property type="match status" value="1"/>
</dbReference>
<dbReference type="Gene3D" id="3.30.160.60">
    <property type="entry name" value="Classic Zinc Finger"/>
    <property type="match status" value="1"/>
</dbReference>
<evidence type="ECO:0000313" key="7">
    <source>
        <dbReference type="Proteomes" id="UP000261360"/>
    </source>
</evidence>
<protein>
    <recommendedName>
        <fullName evidence="5">B box-type domain-containing protein</fullName>
    </recommendedName>
</protein>